<comment type="caution">
    <text evidence="1">The sequence shown here is derived from an EMBL/GenBank/DDBJ whole genome shotgun (WGS) entry which is preliminary data.</text>
</comment>
<name>A0A3M7QV01_BRAPC</name>
<accession>A0A3M7QV01</accession>
<proteinExistence type="predicted"/>
<dbReference type="AlphaFoldDB" id="A0A3M7QV01"/>
<protein>
    <submittedName>
        <fullName evidence="1">Uncharacterized protein</fullName>
    </submittedName>
</protein>
<organism evidence="1 2">
    <name type="scientific">Brachionus plicatilis</name>
    <name type="common">Marine rotifer</name>
    <name type="synonym">Brachionus muelleri</name>
    <dbReference type="NCBI Taxonomy" id="10195"/>
    <lineage>
        <taxon>Eukaryota</taxon>
        <taxon>Metazoa</taxon>
        <taxon>Spiralia</taxon>
        <taxon>Gnathifera</taxon>
        <taxon>Rotifera</taxon>
        <taxon>Eurotatoria</taxon>
        <taxon>Monogononta</taxon>
        <taxon>Pseudotrocha</taxon>
        <taxon>Ploima</taxon>
        <taxon>Brachionidae</taxon>
        <taxon>Brachionus</taxon>
    </lineage>
</organism>
<dbReference type="Proteomes" id="UP000276133">
    <property type="component" value="Unassembled WGS sequence"/>
</dbReference>
<reference evidence="1 2" key="1">
    <citation type="journal article" date="2018" name="Sci. Rep.">
        <title>Genomic signatures of local adaptation to the degree of environmental predictability in rotifers.</title>
        <authorList>
            <person name="Franch-Gras L."/>
            <person name="Hahn C."/>
            <person name="Garcia-Roger E.M."/>
            <person name="Carmona M.J."/>
            <person name="Serra M."/>
            <person name="Gomez A."/>
        </authorList>
    </citation>
    <scope>NUCLEOTIDE SEQUENCE [LARGE SCALE GENOMIC DNA]</scope>
    <source>
        <strain evidence="1">HYR1</strain>
    </source>
</reference>
<keyword evidence="2" id="KW-1185">Reference proteome</keyword>
<gene>
    <name evidence="1" type="ORF">BpHYR1_044083</name>
</gene>
<sequence>MIKKNSQNKKLSKIWNFLIFFCPFQIQCRFDRWISDDFYVIDIVMDKKGEWSDSYLNKIKKKLKKLSFFLEFSFLPICTDSTSQIGTENHSFTMLISSFEFTFLKINYELR</sequence>
<dbReference type="EMBL" id="REGN01005004">
    <property type="protein sequence ID" value="RNA15247.1"/>
    <property type="molecule type" value="Genomic_DNA"/>
</dbReference>
<evidence type="ECO:0000313" key="1">
    <source>
        <dbReference type="EMBL" id="RNA15247.1"/>
    </source>
</evidence>
<evidence type="ECO:0000313" key="2">
    <source>
        <dbReference type="Proteomes" id="UP000276133"/>
    </source>
</evidence>